<dbReference type="Proteomes" id="UP000184047">
    <property type="component" value="Unassembled WGS sequence"/>
</dbReference>
<sequence length="140" mass="15737">MTLQEQIAEYINSQPESKRNDMLELHRSILEINPTCQLWFLDGKDDEGKTVSNPNIGYGHYTIQYAGGKTRVFYQIGLSANTTGISVYILGIDDKKYLAETYGKTIGKASVTGYCIKFKKLEDINIEILEAAIRDGFITT</sequence>
<name>A0A1M5M475_9FLAO</name>
<dbReference type="EMBL" id="FQWT01000001">
    <property type="protein sequence ID" value="SHG72122.1"/>
    <property type="molecule type" value="Genomic_DNA"/>
</dbReference>
<dbReference type="STRING" id="421058.SAMN05421866_1321"/>
<evidence type="ECO:0000313" key="1">
    <source>
        <dbReference type="EMBL" id="SHG72122.1"/>
    </source>
</evidence>
<proteinExistence type="predicted"/>
<evidence type="ECO:0000313" key="2">
    <source>
        <dbReference type="Proteomes" id="UP000184047"/>
    </source>
</evidence>
<dbReference type="OrthoDB" id="2604576at2"/>
<protein>
    <submittedName>
        <fullName evidence="1">Uncharacterized protein</fullName>
    </submittedName>
</protein>
<reference evidence="2" key="1">
    <citation type="submission" date="2016-11" db="EMBL/GenBank/DDBJ databases">
        <authorList>
            <person name="Varghese N."/>
            <person name="Submissions S."/>
        </authorList>
    </citation>
    <scope>NUCLEOTIDE SEQUENCE [LARGE SCALE GENOMIC DNA]</scope>
    <source>
        <strain evidence="2">DSM 19055</strain>
    </source>
</reference>
<dbReference type="RefSeq" id="WP_073061065.1">
    <property type="nucleotide sequence ID" value="NZ_FQWT01000001.1"/>
</dbReference>
<keyword evidence="2" id="KW-1185">Reference proteome</keyword>
<gene>
    <name evidence="1" type="ORF">SAMN05421866_1321</name>
</gene>
<accession>A0A1M5M475</accession>
<dbReference type="AlphaFoldDB" id="A0A1M5M475"/>
<dbReference type="eggNOG" id="ENOG502ZVYZ">
    <property type="taxonomic scope" value="Bacteria"/>
</dbReference>
<organism evidence="1 2">
    <name type="scientific">Chryseobacterium oranimense</name>
    <dbReference type="NCBI Taxonomy" id="421058"/>
    <lineage>
        <taxon>Bacteria</taxon>
        <taxon>Pseudomonadati</taxon>
        <taxon>Bacteroidota</taxon>
        <taxon>Flavobacteriia</taxon>
        <taxon>Flavobacteriales</taxon>
        <taxon>Weeksellaceae</taxon>
        <taxon>Chryseobacterium group</taxon>
        <taxon>Chryseobacterium</taxon>
    </lineage>
</organism>